<accession>A0A510K0R1</accession>
<name>A0A510K0R1_9FUSO</name>
<proteinExistence type="predicted"/>
<dbReference type="RefSeq" id="WP_026747451.1">
    <property type="nucleotide sequence ID" value="NZ_AP019831.1"/>
</dbReference>
<organism evidence="1 4">
    <name type="scientific">Leptotrichia trevisanii</name>
    <dbReference type="NCBI Taxonomy" id="109328"/>
    <lineage>
        <taxon>Bacteria</taxon>
        <taxon>Fusobacteriati</taxon>
        <taxon>Fusobacteriota</taxon>
        <taxon>Fusobacteriia</taxon>
        <taxon>Fusobacteriales</taxon>
        <taxon>Leptotrichiaceae</taxon>
        <taxon>Leptotrichia</taxon>
    </lineage>
</organism>
<protein>
    <submittedName>
        <fullName evidence="1">Uncharacterized protein</fullName>
    </submittedName>
</protein>
<evidence type="ECO:0000313" key="3">
    <source>
        <dbReference type="Proteomes" id="UP000321378"/>
    </source>
</evidence>
<sequence>MKDKVKSRGVKKGETPKWRVGRKKGVSIKSEEKKKNVKFLGYKYTQKEAEELKKVFEEYKKRNNLNTTQALQKLILEKKEIT</sequence>
<reference evidence="1 4" key="1">
    <citation type="submission" date="2019-07" db="EMBL/GenBank/DDBJ databases">
        <title>Complete Genome Sequence of Leptotrichia trevisanii Strain JMUB3870.</title>
        <authorList>
            <person name="Watanabe S."/>
            <person name="Cui L."/>
        </authorList>
    </citation>
    <scope>NUCLEOTIDE SEQUENCE [LARGE SCALE GENOMIC DNA]</scope>
    <source>
        <strain evidence="1 4">JMUB3870</strain>
    </source>
</reference>
<dbReference type="AlphaFoldDB" id="A0A510K0R1"/>
<evidence type="ECO:0000313" key="1">
    <source>
        <dbReference type="EMBL" id="BBM45239.1"/>
    </source>
</evidence>
<keyword evidence="4" id="KW-1185">Reference proteome</keyword>
<evidence type="ECO:0000313" key="4">
    <source>
        <dbReference type="Proteomes" id="UP000422644"/>
    </source>
</evidence>
<dbReference type="STRING" id="1122173.GCA_000482505_00433"/>
<dbReference type="EMBL" id="AP019831">
    <property type="protein sequence ID" value="BBM45239.1"/>
    <property type="molecule type" value="Genomic_DNA"/>
</dbReference>
<gene>
    <name evidence="1" type="ORF">JMUB3870_1357</name>
    <name evidence="2" type="ORF">JMUB3935_1347</name>
</gene>
<dbReference type="EMBL" id="AP019840">
    <property type="protein sequence ID" value="BBM52369.1"/>
    <property type="molecule type" value="Genomic_DNA"/>
</dbReference>
<reference evidence="2 3" key="2">
    <citation type="submission" date="2019-07" db="EMBL/GenBank/DDBJ databases">
        <title>Complete Genome Sequence of Leptotrichia trevisanii Strain JMUB3935.</title>
        <authorList>
            <person name="Watanabe S."/>
            <person name="Cui L."/>
        </authorList>
    </citation>
    <scope>NUCLEOTIDE SEQUENCE [LARGE SCALE GENOMIC DNA]</scope>
    <source>
        <strain evidence="2 3">JMUB3935</strain>
    </source>
</reference>
<dbReference type="Proteomes" id="UP000321378">
    <property type="component" value="Chromosome"/>
</dbReference>
<evidence type="ECO:0000313" key="2">
    <source>
        <dbReference type="EMBL" id="BBM52369.1"/>
    </source>
</evidence>
<dbReference type="Proteomes" id="UP000422644">
    <property type="component" value="Chromosome"/>
</dbReference>